<comment type="subunit">
    <text evidence="4">Interacts with 100S ribosomes.</text>
</comment>
<dbReference type="GO" id="GO:0045900">
    <property type="term" value="P:negative regulation of translational elongation"/>
    <property type="evidence" value="ECO:0007669"/>
    <property type="project" value="TreeGrafter"/>
</dbReference>
<dbReference type="Gene3D" id="3.30.505.50">
    <property type="entry name" value="Sigma 54 modulation/S30EA ribosomal protein, C-terminal domain"/>
    <property type="match status" value="1"/>
</dbReference>
<evidence type="ECO:0000313" key="7">
    <source>
        <dbReference type="EMBL" id="AMM42248.1"/>
    </source>
</evidence>
<dbReference type="RefSeq" id="WP_066066122.1">
    <property type="nucleotide sequence ID" value="NZ_CP013015.1"/>
</dbReference>
<evidence type="ECO:0000313" key="8">
    <source>
        <dbReference type="Proteomes" id="UP000070560"/>
    </source>
</evidence>
<dbReference type="InterPro" id="IPR032528">
    <property type="entry name" value="Ribosom_S30AE_C"/>
</dbReference>
<protein>
    <recommendedName>
        <fullName evidence="3 4">Ribosome hibernation promoting factor</fullName>
        <shortName evidence="4">HPF</shortName>
    </recommendedName>
</protein>
<evidence type="ECO:0000256" key="2">
    <source>
        <dbReference type="ARBA" id="ARBA00038695"/>
    </source>
</evidence>
<dbReference type="Pfam" id="PF16321">
    <property type="entry name" value="Ribosom_S30AE_C"/>
    <property type="match status" value="1"/>
</dbReference>
<reference evidence="7 8" key="1">
    <citation type="submission" date="2015-10" db="EMBL/GenBank/DDBJ databases">
        <title>Candidatus Desulfofervidus auxilii, a hydrogenotrophic sulfate-reducing bacterium involved in the thermophilic anaerobic oxidation of methane.</title>
        <authorList>
            <person name="Krukenberg V."/>
            <person name="Richter M."/>
            <person name="Wegener G."/>
        </authorList>
    </citation>
    <scope>NUCLEOTIDE SEQUENCE [LARGE SCALE GENOMIC DNA]</scope>
    <source>
        <strain evidence="7 8">HS1</strain>
    </source>
</reference>
<feature type="domain" description="Sigma 54 modulation/S30EA ribosomal protein C-terminal" evidence="6">
    <location>
        <begin position="112"/>
        <end position="164"/>
    </location>
</feature>
<comment type="subunit">
    <text evidence="2">Associates exclusively with 100S ribosomes, which are dimers of 70S ribosomes.</text>
</comment>
<evidence type="ECO:0000259" key="6">
    <source>
        <dbReference type="Pfam" id="PF16321"/>
    </source>
</evidence>
<evidence type="ECO:0000256" key="5">
    <source>
        <dbReference type="SAM" id="Coils"/>
    </source>
</evidence>
<accession>A0A7U4QMU3</accession>
<evidence type="ECO:0000256" key="3">
    <source>
        <dbReference type="ARBA" id="ARBA00041148"/>
    </source>
</evidence>
<keyword evidence="1 4" id="KW-0810">Translation regulation</keyword>
<proteinExistence type="inferred from homology"/>
<dbReference type="InterPro" id="IPR050574">
    <property type="entry name" value="HPF/YfiA_ribosome-assoc"/>
</dbReference>
<name>A0A7U4QMU3_DESA2</name>
<organism evidence="7 8">
    <name type="scientific">Desulfofervidus auxilii</name>
    <dbReference type="NCBI Taxonomy" id="1621989"/>
    <lineage>
        <taxon>Bacteria</taxon>
        <taxon>Pseudomonadati</taxon>
        <taxon>Thermodesulfobacteriota</taxon>
        <taxon>Candidatus Desulfofervidia</taxon>
        <taxon>Candidatus Desulfofervidales</taxon>
        <taxon>Candidatus Desulfofervidaceae</taxon>
        <taxon>Candidatus Desulfofervidus</taxon>
    </lineage>
</organism>
<sequence>MQISVTFRNISSSESIKNYAEKKIKRLERFLKTNNLEANLVVAVEKFRHISELSLWVDGEKLYGKEEAEDIYAAIDTVVDKIERQISKLKDKRARKIAESGSSLGEESEEIAPKIINTDRFHPKPMDVEEALNQLQLSNEDILVFLNTETNAVCVLHKMKDGNYELIEASV</sequence>
<feature type="coiled-coil region" evidence="5">
    <location>
        <begin position="72"/>
        <end position="99"/>
    </location>
</feature>
<dbReference type="GO" id="GO:0043024">
    <property type="term" value="F:ribosomal small subunit binding"/>
    <property type="evidence" value="ECO:0007669"/>
    <property type="project" value="TreeGrafter"/>
</dbReference>
<dbReference type="InterPro" id="IPR036567">
    <property type="entry name" value="RHF-like"/>
</dbReference>
<gene>
    <name evidence="4" type="primary">hpf</name>
    <name evidence="7" type="ORF">HS1_002466</name>
</gene>
<dbReference type="PANTHER" id="PTHR33231">
    <property type="entry name" value="30S RIBOSOMAL PROTEIN"/>
    <property type="match status" value="1"/>
</dbReference>
<comment type="function">
    <text evidence="4">Required for dimerization of active 70S ribosomes into 100S ribosomes in stationary phase; 100S ribosomes are translationally inactive and sometimes present during exponential growth.</text>
</comment>
<dbReference type="InterPro" id="IPR003489">
    <property type="entry name" value="RHF/RaiA"/>
</dbReference>
<dbReference type="GO" id="GO:0022627">
    <property type="term" value="C:cytosolic small ribosomal subunit"/>
    <property type="evidence" value="ECO:0007669"/>
    <property type="project" value="TreeGrafter"/>
</dbReference>
<dbReference type="Proteomes" id="UP000070560">
    <property type="component" value="Chromosome"/>
</dbReference>
<comment type="subcellular location">
    <subcellularLocation>
        <location evidence="4">Cytoplasm</location>
    </subcellularLocation>
</comment>
<keyword evidence="5" id="KW-0175">Coiled coil</keyword>
<evidence type="ECO:0000256" key="1">
    <source>
        <dbReference type="ARBA" id="ARBA00022845"/>
    </source>
</evidence>
<dbReference type="InterPro" id="IPR038416">
    <property type="entry name" value="Ribosom_S30AE_C_sf"/>
</dbReference>
<dbReference type="SUPFAM" id="SSF69754">
    <property type="entry name" value="Ribosome binding protein Y (YfiA homologue)"/>
    <property type="match status" value="1"/>
</dbReference>
<dbReference type="Pfam" id="PF02482">
    <property type="entry name" value="Ribosomal_S30AE"/>
    <property type="match status" value="1"/>
</dbReference>
<dbReference type="NCBIfam" id="TIGR00741">
    <property type="entry name" value="yfiA"/>
    <property type="match status" value="1"/>
</dbReference>
<dbReference type="InterPro" id="IPR034694">
    <property type="entry name" value="HPF_long/plastid"/>
</dbReference>
<dbReference type="CDD" id="cd00552">
    <property type="entry name" value="RaiA"/>
    <property type="match status" value="1"/>
</dbReference>
<dbReference type="KEGG" id="daw:HS1_002466"/>
<dbReference type="HAMAP" id="MF_00839">
    <property type="entry name" value="HPF"/>
    <property type="match status" value="1"/>
</dbReference>
<keyword evidence="8" id="KW-1185">Reference proteome</keyword>
<keyword evidence="4" id="KW-0963">Cytoplasm</keyword>
<evidence type="ECO:0000256" key="4">
    <source>
        <dbReference type="HAMAP-Rule" id="MF_00839"/>
    </source>
</evidence>
<dbReference type="PANTHER" id="PTHR33231:SF1">
    <property type="entry name" value="30S RIBOSOMAL PROTEIN"/>
    <property type="match status" value="1"/>
</dbReference>
<dbReference type="EMBL" id="CP013015">
    <property type="protein sequence ID" value="AMM42248.1"/>
    <property type="molecule type" value="Genomic_DNA"/>
</dbReference>
<dbReference type="AlphaFoldDB" id="A0A7U4QMU3"/>
<comment type="similarity">
    <text evidence="4">Belongs to the HPF/YfiA ribosome-associated protein family. Long HPF subfamily.</text>
</comment>
<dbReference type="Gene3D" id="3.30.160.100">
    <property type="entry name" value="Ribosome hibernation promotion factor-like"/>
    <property type="match status" value="1"/>
</dbReference>
<dbReference type="OrthoDB" id="9794975at2"/>